<comment type="caution">
    <text evidence="1">The sequence shown here is derived from an EMBL/GenBank/DDBJ whole genome shotgun (WGS) entry which is preliminary data.</text>
</comment>
<reference evidence="2" key="1">
    <citation type="journal article" date="2012" name="J. Bacteriol.">
        <title>Genome Sequence of Micromonospora lupini Lupac 08, Isolated from Root Nodules of Lupinus angustifolius.</title>
        <authorList>
            <person name="Alonso-Vega P."/>
            <person name="Normand P."/>
            <person name="Bacigalupe R."/>
            <person name="Pujic P."/>
            <person name="Lajus A."/>
            <person name="Vallenet D."/>
            <person name="Carro L."/>
            <person name="Coll P."/>
            <person name="Trujillo M.E."/>
        </authorList>
    </citation>
    <scope>NUCLEOTIDE SEQUENCE [LARGE SCALE GENOMIC DNA]</scope>
    <source>
        <strain evidence="2">Lupac 08</strain>
    </source>
</reference>
<accession>I0KYU6</accession>
<gene>
    <name evidence="1" type="ORF">MILUP08_41660</name>
</gene>
<dbReference type="EMBL" id="CAIE01000016">
    <property type="protein sequence ID" value="CCH16743.1"/>
    <property type="molecule type" value="Genomic_DNA"/>
</dbReference>
<sequence length="57" mass="6506">MLRTRLPPLPVRGRLTPRILLTDRYRGRSSGGMGPFRAHQLYRSLYCVTGRSLQCAC</sequence>
<evidence type="ECO:0000313" key="2">
    <source>
        <dbReference type="Proteomes" id="UP000003448"/>
    </source>
</evidence>
<proteinExistence type="predicted"/>
<dbReference type="Proteomes" id="UP000003448">
    <property type="component" value="Unassembled WGS sequence"/>
</dbReference>
<dbReference type="AlphaFoldDB" id="I0KYU6"/>
<name>I0KYU6_9ACTN</name>
<keyword evidence="2" id="KW-1185">Reference proteome</keyword>
<organism evidence="1 2">
    <name type="scientific">Micromonospora lupini str. Lupac 08</name>
    <dbReference type="NCBI Taxonomy" id="1150864"/>
    <lineage>
        <taxon>Bacteria</taxon>
        <taxon>Bacillati</taxon>
        <taxon>Actinomycetota</taxon>
        <taxon>Actinomycetes</taxon>
        <taxon>Micromonosporales</taxon>
        <taxon>Micromonosporaceae</taxon>
        <taxon>Micromonospora</taxon>
    </lineage>
</organism>
<evidence type="ECO:0000313" key="1">
    <source>
        <dbReference type="EMBL" id="CCH16743.1"/>
    </source>
</evidence>
<protein>
    <submittedName>
        <fullName evidence="1">Uncharacterized protein</fullName>
    </submittedName>
</protein>
<dbReference type="STRING" id="1150864.MILUP08_41660"/>